<evidence type="ECO:0000256" key="2">
    <source>
        <dbReference type="PROSITE-ProRule" id="PRU00335"/>
    </source>
</evidence>
<keyword evidence="1 2" id="KW-0238">DNA-binding</keyword>
<evidence type="ECO:0000313" key="5">
    <source>
        <dbReference type="Proteomes" id="UP000229340"/>
    </source>
</evidence>
<feature type="domain" description="HTH tetR-type" evidence="3">
    <location>
        <begin position="9"/>
        <end position="69"/>
    </location>
</feature>
<evidence type="ECO:0000259" key="3">
    <source>
        <dbReference type="PROSITE" id="PS50977"/>
    </source>
</evidence>
<dbReference type="AlphaFoldDB" id="A0A2D2LUS1"/>
<reference evidence="5" key="1">
    <citation type="submission" date="2017-11" db="EMBL/GenBank/DDBJ databases">
        <title>Complete genome sequence of Moraxella osloensis NP7 isolated from human skin.</title>
        <authorList>
            <person name="Lee K."/>
            <person name="Lim J.Y."/>
            <person name="Hwang I."/>
        </authorList>
    </citation>
    <scope>NUCLEOTIDE SEQUENCE [LARGE SCALE GENOMIC DNA]</scope>
    <source>
        <strain evidence="5">NP7</strain>
    </source>
</reference>
<dbReference type="SUPFAM" id="SSF46689">
    <property type="entry name" value="Homeodomain-like"/>
    <property type="match status" value="1"/>
</dbReference>
<dbReference type="PANTHER" id="PTHR43479">
    <property type="entry name" value="ACREF/ENVCD OPERON REPRESSOR-RELATED"/>
    <property type="match status" value="1"/>
</dbReference>
<organism evidence="4 5">
    <name type="scientific">Faucicola osloensis</name>
    <name type="common">Moraxella osloensis</name>
    <dbReference type="NCBI Taxonomy" id="34062"/>
    <lineage>
        <taxon>Bacteria</taxon>
        <taxon>Pseudomonadati</taxon>
        <taxon>Pseudomonadota</taxon>
        <taxon>Gammaproteobacteria</taxon>
        <taxon>Moraxellales</taxon>
        <taxon>Moraxellaceae</taxon>
        <taxon>Faucicola</taxon>
    </lineage>
</organism>
<feature type="DNA-binding region" description="H-T-H motif" evidence="2">
    <location>
        <begin position="32"/>
        <end position="51"/>
    </location>
</feature>
<sequence length="185" mass="21873">MNQNDLRVIKTEQHIEQAFLALLQQKPYRAITVQDIIDTAAINRSTFYRHYASKEALAEKMVSNFRQVYEKFLTERFSVASQENLLRCLEQFWAFIHAQKQRILAFWQIKTPNIHLYDDMYALIKQNYIEHAKRHGRPGDLDFQGHTYAGIILNNLSYCLQQDQQMSLEDIRSNIQLMMQTASIQ</sequence>
<proteinExistence type="predicted"/>
<gene>
    <name evidence="4" type="ORF">NP7_05595</name>
</gene>
<protein>
    <submittedName>
        <fullName evidence="4">TetR/AcrR family transcriptional regulator</fullName>
    </submittedName>
</protein>
<dbReference type="GO" id="GO:0003677">
    <property type="term" value="F:DNA binding"/>
    <property type="evidence" value="ECO:0007669"/>
    <property type="project" value="UniProtKB-UniRule"/>
</dbReference>
<evidence type="ECO:0000256" key="1">
    <source>
        <dbReference type="ARBA" id="ARBA00023125"/>
    </source>
</evidence>
<dbReference type="EMBL" id="CP024443">
    <property type="protein sequence ID" value="ATR78775.1"/>
    <property type="molecule type" value="Genomic_DNA"/>
</dbReference>
<dbReference type="PROSITE" id="PS50977">
    <property type="entry name" value="HTH_TETR_2"/>
    <property type="match status" value="1"/>
</dbReference>
<dbReference type="RefSeq" id="WP_100270030.1">
    <property type="nucleotide sequence ID" value="NZ_CP024443.1"/>
</dbReference>
<dbReference type="STRING" id="34062.AXE82_01710"/>
<dbReference type="PANTHER" id="PTHR43479:SF11">
    <property type="entry name" value="ACREF_ENVCD OPERON REPRESSOR-RELATED"/>
    <property type="match status" value="1"/>
</dbReference>
<name>A0A2D2LUS1_FAUOS</name>
<dbReference type="Gene3D" id="1.10.357.10">
    <property type="entry name" value="Tetracycline Repressor, domain 2"/>
    <property type="match status" value="1"/>
</dbReference>
<accession>A0A2D2LUS1</accession>
<dbReference type="InterPro" id="IPR050624">
    <property type="entry name" value="HTH-type_Tx_Regulator"/>
</dbReference>
<evidence type="ECO:0000313" key="4">
    <source>
        <dbReference type="EMBL" id="ATR78775.1"/>
    </source>
</evidence>
<dbReference type="InterPro" id="IPR001647">
    <property type="entry name" value="HTH_TetR"/>
</dbReference>
<dbReference type="InterPro" id="IPR009057">
    <property type="entry name" value="Homeodomain-like_sf"/>
</dbReference>
<dbReference type="Proteomes" id="UP000229340">
    <property type="component" value="Chromosome"/>
</dbReference>
<dbReference type="Pfam" id="PF00440">
    <property type="entry name" value="TetR_N"/>
    <property type="match status" value="1"/>
</dbReference>